<dbReference type="GO" id="GO:0046872">
    <property type="term" value="F:metal ion binding"/>
    <property type="evidence" value="ECO:0007669"/>
    <property type="project" value="InterPro"/>
</dbReference>
<name>A0A7H1RUE9_9BACL</name>
<keyword evidence="2" id="KW-1185">Reference proteome</keyword>
<proteinExistence type="predicted"/>
<dbReference type="InterPro" id="IPR003735">
    <property type="entry name" value="Metal_Tscrpt_repr"/>
</dbReference>
<dbReference type="SMR" id="A0A7H1RUE9"/>
<sequence length="101" mass="11645">MSEKNREHSHRHNHEHKYRKQVINRLARIEGHVRAIKEMAAEGRDCPDILLQIAAVRKALDSTAKVIFADHMESCLVDAVHQGNEDQVLNDLKKALDNFIR</sequence>
<dbReference type="GO" id="GO:0003677">
    <property type="term" value="F:DNA binding"/>
    <property type="evidence" value="ECO:0007669"/>
    <property type="project" value="InterPro"/>
</dbReference>
<dbReference type="Pfam" id="PF02583">
    <property type="entry name" value="Trns_repr_metal"/>
    <property type="match status" value="1"/>
</dbReference>
<organism evidence="1 2">
    <name type="scientific">Geobacillus zalihae</name>
    <dbReference type="NCBI Taxonomy" id="213419"/>
    <lineage>
        <taxon>Bacteria</taxon>
        <taxon>Bacillati</taxon>
        <taxon>Bacillota</taxon>
        <taxon>Bacilli</taxon>
        <taxon>Bacillales</taxon>
        <taxon>Anoxybacillaceae</taxon>
        <taxon>Geobacillus</taxon>
    </lineage>
</organism>
<dbReference type="EMBL" id="CP061470">
    <property type="protein sequence ID" value="QNU17888.1"/>
    <property type="molecule type" value="Genomic_DNA"/>
</dbReference>
<dbReference type="AlphaFoldDB" id="A0A7H1RUE9"/>
<gene>
    <name evidence="1" type="ORF">IC807_16445</name>
</gene>
<dbReference type="KEGG" id="gza:IC807_16445"/>
<reference evidence="1 2" key="1">
    <citation type="submission" date="2020-09" db="EMBL/GenBank/DDBJ databases">
        <title>Complete Geobacillus genomes through the use of hybrid genome assembly.</title>
        <authorList>
            <person name="Vera D.L."/>
            <person name="Venkateswaran K."/>
            <person name="Singh N.K."/>
            <person name="Landry K."/>
        </authorList>
    </citation>
    <scope>NUCLEOTIDE SEQUENCE [LARGE SCALE GENOMIC DNA]</scope>
    <source>
        <strain evidence="1 2">SURF-189</strain>
    </source>
</reference>
<dbReference type="CDD" id="cd10158">
    <property type="entry name" value="CsoR-like_DUF156_1"/>
    <property type="match status" value="1"/>
</dbReference>
<evidence type="ECO:0000313" key="1">
    <source>
        <dbReference type="EMBL" id="QNU17888.1"/>
    </source>
</evidence>
<dbReference type="Proteomes" id="UP000516388">
    <property type="component" value="Chromosome"/>
</dbReference>
<evidence type="ECO:0000313" key="2">
    <source>
        <dbReference type="Proteomes" id="UP000516388"/>
    </source>
</evidence>
<dbReference type="RefSeq" id="WP_020754474.1">
    <property type="nucleotide sequence ID" value="NZ_CP061470.1"/>
</dbReference>
<dbReference type="PANTHER" id="PTHR33677">
    <property type="entry name" value="TRANSCRIPTIONAL REPRESSOR FRMR-RELATED"/>
    <property type="match status" value="1"/>
</dbReference>
<dbReference type="InterPro" id="IPR038390">
    <property type="entry name" value="Metal_Tscrpt_repr_sf"/>
</dbReference>
<accession>A0A7H1RUE9</accession>
<dbReference type="Gene3D" id="1.20.58.1000">
    <property type="entry name" value="Metal-sensitive repressor, helix protomer"/>
    <property type="match status" value="1"/>
</dbReference>
<dbReference type="PANTHER" id="PTHR33677:SF3">
    <property type="entry name" value="COPPER-SENSING TRANSCRIPTIONAL REPRESSOR RICR"/>
    <property type="match status" value="1"/>
</dbReference>
<dbReference type="GeneID" id="32062527"/>
<protein>
    <submittedName>
        <fullName evidence="1">Metal-sensing transcriptional repressor</fullName>
    </submittedName>
</protein>
<dbReference type="GO" id="GO:0045892">
    <property type="term" value="P:negative regulation of DNA-templated transcription"/>
    <property type="evidence" value="ECO:0007669"/>
    <property type="project" value="UniProtKB-ARBA"/>
</dbReference>